<evidence type="ECO:0000256" key="1">
    <source>
        <dbReference type="SAM" id="SignalP"/>
    </source>
</evidence>
<evidence type="ECO:0008006" key="4">
    <source>
        <dbReference type="Google" id="ProtNLM"/>
    </source>
</evidence>
<comment type="caution">
    <text evidence="2">The sequence shown here is derived from an EMBL/GenBank/DDBJ whole genome shotgun (WGS) entry which is preliminary data.</text>
</comment>
<sequence>MSRAGRAAAIAAIALWLGGAALAAEPPAPAECPPGLPESTTCLRGRDSHGAFLLIARPANWHGGLITHIFGGPRMAPPARDTTDEDLLRYSEFLDQGWAWVSTSRRRAGFAIRRAGEDTLEARRIAGQVLGPIRFSLLHGQSWGAAVAARAIETLNEPGADGTRPWQAALLTSGVLAGPSRAYDMRVDLRAAFQAICGTHPRPEETQYPVTLGLPRGVRMARQELMDRYLACTGAELAPEQRSPAQLRALSDLSAASRIPEWAIPGHLTWATTLFADIAWQMMEGRSAFGNQSVRYSGTSDDAALNARIPRIAPDPSAAARLAEDGDPTGRIAVPVLTLHGVEDMTAFVEHEAAYRTTLEAAGTDHLLLQVFTEEMEHSKLSGPIYAAAAAALRDWAETRRRPNASEIRGRCEALASRATGPCRILPDYQPRPWTSRVNPR</sequence>
<organism evidence="2 3">
    <name type="scientific">Falsiroseomonas oleicola</name>
    <dbReference type="NCBI Taxonomy" id="2801474"/>
    <lineage>
        <taxon>Bacteria</taxon>
        <taxon>Pseudomonadati</taxon>
        <taxon>Pseudomonadota</taxon>
        <taxon>Alphaproteobacteria</taxon>
        <taxon>Acetobacterales</taxon>
        <taxon>Roseomonadaceae</taxon>
        <taxon>Falsiroseomonas</taxon>
    </lineage>
</organism>
<reference evidence="2 3" key="1">
    <citation type="submission" date="2021-01" db="EMBL/GenBank/DDBJ databases">
        <title>Roseomonas sp. nov, a bacterium isolated from an oil production mixture in Yumen Oilfield.</title>
        <authorList>
            <person name="Wu D."/>
        </authorList>
    </citation>
    <scope>NUCLEOTIDE SEQUENCE [LARGE SCALE GENOMIC DNA]</scope>
    <source>
        <strain evidence="2 3">ROY-5-3</strain>
    </source>
</reference>
<protein>
    <recommendedName>
        <fullName evidence="4">Alpha/beta hydrolase</fullName>
    </recommendedName>
</protein>
<feature type="signal peptide" evidence="1">
    <location>
        <begin position="1"/>
        <end position="23"/>
    </location>
</feature>
<proteinExistence type="predicted"/>
<evidence type="ECO:0000313" key="3">
    <source>
        <dbReference type="Proteomes" id="UP000689967"/>
    </source>
</evidence>
<keyword evidence="1" id="KW-0732">Signal</keyword>
<keyword evidence="3" id="KW-1185">Reference proteome</keyword>
<feature type="chain" id="PRO_5047173185" description="Alpha/beta hydrolase" evidence="1">
    <location>
        <begin position="24"/>
        <end position="441"/>
    </location>
</feature>
<dbReference type="RefSeq" id="WP_216873444.1">
    <property type="nucleotide sequence ID" value="NZ_JAERQM010000001.1"/>
</dbReference>
<evidence type="ECO:0000313" key="2">
    <source>
        <dbReference type="EMBL" id="MBU8543155.1"/>
    </source>
</evidence>
<gene>
    <name evidence="2" type="ORF">JJQ90_05525</name>
</gene>
<dbReference type="EMBL" id="JAERQM010000001">
    <property type="protein sequence ID" value="MBU8543155.1"/>
    <property type="molecule type" value="Genomic_DNA"/>
</dbReference>
<name>A0ABS6H397_9PROT</name>
<accession>A0ABS6H397</accession>
<dbReference type="Proteomes" id="UP000689967">
    <property type="component" value="Unassembled WGS sequence"/>
</dbReference>